<gene>
    <name evidence="1" type="ORF">BofuT4_P084330.1</name>
</gene>
<reference evidence="2" key="1">
    <citation type="journal article" date="2011" name="PLoS Genet.">
        <title>Genomic analysis of the necrotrophic fungal pathogens Sclerotinia sclerotiorum and Botrytis cinerea.</title>
        <authorList>
            <person name="Amselem J."/>
            <person name="Cuomo C.A."/>
            <person name="van Kan J.A."/>
            <person name="Viaud M."/>
            <person name="Benito E.P."/>
            <person name="Couloux A."/>
            <person name="Coutinho P.M."/>
            <person name="de Vries R.P."/>
            <person name="Dyer P.S."/>
            <person name="Fillinger S."/>
            <person name="Fournier E."/>
            <person name="Gout L."/>
            <person name="Hahn M."/>
            <person name="Kohn L."/>
            <person name="Lapalu N."/>
            <person name="Plummer K.M."/>
            <person name="Pradier J.M."/>
            <person name="Quevillon E."/>
            <person name="Sharon A."/>
            <person name="Simon A."/>
            <person name="ten Have A."/>
            <person name="Tudzynski B."/>
            <person name="Tudzynski P."/>
            <person name="Wincker P."/>
            <person name="Andrew M."/>
            <person name="Anthouard V."/>
            <person name="Beever R.E."/>
            <person name="Beffa R."/>
            <person name="Benoit I."/>
            <person name="Bouzid O."/>
            <person name="Brault B."/>
            <person name="Chen Z."/>
            <person name="Choquer M."/>
            <person name="Collemare J."/>
            <person name="Cotton P."/>
            <person name="Danchin E.G."/>
            <person name="Da Silva C."/>
            <person name="Gautier A."/>
            <person name="Giraud C."/>
            <person name="Giraud T."/>
            <person name="Gonzalez C."/>
            <person name="Grossetete S."/>
            <person name="Guldener U."/>
            <person name="Henrissat B."/>
            <person name="Howlett B.J."/>
            <person name="Kodira C."/>
            <person name="Kretschmer M."/>
            <person name="Lappartient A."/>
            <person name="Leroch M."/>
            <person name="Levis C."/>
            <person name="Mauceli E."/>
            <person name="Neuveglise C."/>
            <person name="Oeser B."/>
            <person name="Pearson M."/>
            <person name="Poulain J."/>
            <person name="Poussereau N."/>
            <person name="Quesneville H."/>
            <person name="Rascle C."/>
            <person name="Schumacher J."/>
            <person name="Segurens B."/>
            <person name="Sexton A."/>
            <person name="Silva E."/>
            <person name="Sirven C."/>
            <person name="Soanes D.M."/>
            <person name="Talbot N.J."/>
            <person name="Templeton M."/>
            <person name="Yandava C."/>
            <person name="Yarden O."/>
            <person name="Zeng Q."/>
            <person name="Rollins J.A."/>
            <person name="Lebrun M.H."/>
            <person name="Dickman M."/>
        </authorList>
    </citation>
    <scope>NUCLEOTIDE SEQUENCE [LARGE SCALE GENOMIC DNA]</scope>
    <source>
        <strain evidence="2">T4</strain>
    </source>
</reference>
<evidence type="ECO:0000313" key="2">
    <source>
        <dbReference type="Proteomes" id="UP000008177"/>
    </source>
</evidence>
<dbReference type="HOGENOM" id="CLU_1937839_0_0_1"/>
<dbReference type="AlphaFoldDB" id="G2YJJ2"/>
<protein>
    <submittedName>
        <fullName evidence="1">Uncharacterized protein</fullName>
    </submittedName>
</protein>
<organism evidence="1 2">
    <name type="scientific">Botryotinia fuckeliana (strain T4)</name>
    <name type="common">Noble rot fungus</name>
    <name type="synonym">Botrytis cinerea</name>
    <dbReference type="NCBI Taxonomy" id="999810"/>
    <lineage>
        <taxon>Eukaryota</taxon>
        <taxon>Fungi</taxon>
        <taxon>Dikarya</taxon>
        <taxon>Ascomycota</taxon>
        <taxon>Pezizomycotina</taxon>
        <taxon>Leotiomycetes</taxon>
        <taxon>Helotiales</taxon>
        <taxon>Sclerotiniaceae</taxon>
        <taxon>Botrytis</taxon>
    </lineage>
</organism>
<sequence>MNLIACRKTGTSDLSMGYKRLLCAALTQSRVIGSVAHTNIKTSKQHYERASEIDALQAYPWLELDISTQDPSPSDLEERHIIHPNWSPNTPEDYLNLAVFCHISPDLSTFDSFLHGFKSRIADLIIIQLL</sequence>
<dbReference type="Proteomes" id="UP000008177">
    <property type="component" value="Unplaced contigs"/>
</dbReference>
<dbReference type="InParanoid" id="G2YJJ2"/>
<evidence type="ECO:0000313" key="1">
    <source>
        <dbReference type="EMBL" id="CCD51909.1"/>
    </source>
</evidence>
<proteinExistence type="predicted"/>
<name>G2YJJ2_BOTF4</name>
<accession>G2YJJ2</accession>
<dbReference type="EMBL" id="FQ790338">
    <property type="protein sequence ID" value="CCD51909.1"/>
    <property type="molecule type" value="Genomic_DNA"/>
</dbReference>